<gene>
    <name evidence="1" type="ORF">CGL51_13970</name>
    <name evidence="2" type="ORF">CGL52_02760</name>
</gene>
<evidence type="ECO:0000313" key="3">
    <source>
        <dbReference type="Proteomes" id="UP000256877"/>
    </source>
</evidence>
<comment type="caution">
    <text evidence="1">The sequence shown here is derived from an EMBL/GenBank/DDBJ whole genome shotgun (WGS) entry which is preliminary data.</text>
</comment>
<organism evidence="1 4">
    <name type="scientific">Pyrobaculum aerophilum</name>
    <dbReference type="NCBI Taxonomy" id="13773"/>
    <lineage>
        <taxon>Archaea</taxon>
        <taxon>Thermoproteota</taxon>
        <taxon>Thermoprotei</taxon>
        <taxon>Thermoproteales</taxon>
        <taxon>Thermoproteaceae</taxon>
        <taxon>Pyrobaculum</taxon>
    </lineage>
</organism>
<protein>
    <submittedName>
        <fullName evidence="1">Uncharacterized protein</fullName>
    </submittedName>
</protein>
<reference evidence="3 4" key="1">
    <citation type="submission" date="2017-07" db="EMBL/GenBank/DDBJ databases">
        <title>Draft genome sequence of aerobic hyperthermophilic archaea, Pyrobaculum aerophilum YKB31 and YKB32.</title>
        <authorList>
            <person name="Mochizuki T."/>
            <person name="Berliner A.J."/>
            <person name="Yoshida-Takashima Y."/>
            <person name="Takaki Y."/>
            <person name="Nunoura T."/>
            <person name="Takai K."/>
        </authorList>
    </citation>
    <scope>NUCLEOTIDE SEQUENCE [LARGE SCALE GENOMIC DNA]</scope>
    <source>
        <strain evidence="1 4">YKB31</strain>
        <strain evidence="2 3">YKB32</strain>
    </source>
</reference>
<dbReference type="EMBL" id="NMUE01000079">
    <property type="protein sequence ID" value="RFA92813.1"/>
    <property type="molecule type" value="Genomic_DNA"/>
</dbReference>
<proteinExistence type="predicted"/>
<name>A0A371QU77_9CREN</name>
<dbReference type="AlphaFoldDB" id="A0A371QU77"/>
<evidence type="ECO:0000313" key="2">
    <source>
        <dbReference type="EMBL" id="RFA99481.1"/>
    </source>
</evidence>
<accession>A0A371QU77</accession>
<dbReference type="EMBL" id="NMUF01000005">
    <property type="protein sequence ID" value="RFA99481.1"/>
    <property type="molecule type" value="Genomic_DNA"/>
</dbReference>
<dbReference type="Proteomes" id="UP000257123">
    <property type="component" value="Unassembled WGS sequence"/>
</dbReference>
<evidence type="ECO:0000313" key="4">
    <source>
        <dbReference type="Proteomes" id="UP000257123"/>
    </source>
</evidence>
<evidence type="ECO:0000313" key="1">
    <source>
        <dbReference type="EMBL" id="RFA92813.1"/>
    </source>
</evidence>
<dbReference type="Proteomes" id="UP000256877">
    <property type="component" value="Unassembled WGS sequence"/>
</dbReference>
<sequence length="196" mass="21955">MPIFILVGNLYAARGVAICKSCGFAAPALDMCRVTETCVICARERLGDKCNLCPDKERCDAAIDGLRFLKSLEPRLDVYIDLGKHVARMLEPYDRVELGIAFLKSLMGLVKLLQRERKERAFPVWVASVLRDDVVSKLVRVPYVVKIDLYRPLKEFCAVFNCSGLEAPLNNLLNAVVSLSMIEKTGDPARYFRLGV</sequence>
<dbReference type="OrthoDB" id="26912at2157"/>
<dbReference type="RefSeq" id="WP_116422145.1">
    <property type="nucleotide sequence ID" value="NZ_NMUE01000079.1"/>
</dbReference>